<evidence type="ECO:0000313" key="3">
    <source>
        <dbReference type="Proteomes" id="UP001151760"/>
    </source>
</evidence>
<organism evidence="2 3">
    <name type="scientific">Tanacetum coccineum</name>
    <dbReference type="NCBI Taxonomy" id="301880"/>
    <lineage>
        <taxon>Eukaryota</taxon>
        <taxon>Viridiplantae</taxon>
        <taxon>Streptophyta</taxon>
        <taxon>Embryophyta</taxon>
        <taxon>Tracheophyta</taxon>
        <taxon>Spermatophyta</taxon>
        <taxon>Magnoliopsida</taxon>
        <taxon>eudicotyledons</taxon>
        <taxon>Gunneridae</taxon>
        <taxon>Pentapetalae</taxon>
        <taxon>asterids</taxon>
        <taxon>campanulids</taxon>
        <taxon>Asterales</taxon>
        <taxon>Asteraceae</taxon>
        <taxon>Asteroideae</taxon>
        <taxon>Anthemideae</taxon>
        <taxon>Anthemidinae</taxon>
        <taxon>Tanacetum</taxon>
    </lineage>
</organism>
<protein>
    <submittedName>
        <fullName evidence="2">Uncharacterized protein</fullName>
    </submittedName>
</protein>
<dbReference type="Proteomes" id="UP001151760">
    <property type="component" value="Unassembled WGS sequence"/>
</dbReference>
<gene>
    <name evidence="2" type="ORF">Tco_1082593</name>
</gene>
<reference evidence="2" key="1">
    <citation type="journal article" date="2022" name="Int. J. Mol. Sci.">
        <title>Draft Genome of Tanacetum Coccineum: Genomic Comparison of Closely Related Tanacetum-Family Plants.</title>
        <authorList>
            <person name="Yamashiro T."/>
            <person name="Shiraishi A."/>
            <person name="Nakayama K."/>
            <person name="Satake H."/>
        </authorList>
    </citation>
    <scope>NUCLEOTIDE SEQUENCE</scope>
</reference>
<comment type="caution">
    <text evidence="2">The sequence shown here is derived from an EMBL/GenBank/DDBJ whole genome shotgun (WGS) entry which is preliminary data.</text>
</comment>
<reference evidence="2" key="2">
    <citation type="submission" date="2022-01" db="EMBL/GenBank/DDBJ databases">
        <authorList>
            <person name="Yamashiro T."/>
            <person name="Shiraishi A."/>
            <person name="Satake H."/>
            <person name="Nakayama K."/>
        </authorList>
    </citation>
    <scope>NUCLEOTIDE SEQUENCE</scope>
</reference>
<evidence type="ECO:0000313" key="2">
    <source>
        <dbReference type="EMBL" id="GJT93748.1"/>
    </source>
</evidence>
<name>A0ABQ5I127_9ASTR</name>
<proteinExistence type="predicted"/>
<evidence type="ECO:0000256" key="1">
    <source>
        <dbReference type="SAM" id="MobiDB-lite"/>
    </source>
</evidence>
<sequence>MSRLPSYGNSCRTIPNFNLGIRSSEASSLPKRHNSLGNIIFMNSRWVEIVQCGSGGDGICGSGDNQGDNGDGGWSMVGGVSVDSISAMTLRILSGRILSRIVRMSAQSSSVTIPLPRPISSSFSLTPCLFDRFVLIFMNWTDRKRRGDLIGFDSTTFTYIDLVPLAEDTEVFKTDESAPTPPPPRSPRTKYASTLTPPSPPPSPLSPWSSPLPQIPSPPLPVLSPPLPLPSPSTHTSPTYVDAPLGYRAAMIRIFIALWKRARFTTPNSKFEVGESSTAVAARVMTAMEEVNKRVTDLAAT</sequence>
<keyword evidence="3" id="KW-1185">Reference proteome</keyword>
<accession>A0ABQ5I127</accession>
<feature type="region of interest" description="Disordered" evidence="1">
    <location>
        <begin position="171"/>
        <end position="211"/>
    </location>
</feature>
<dbReference type="EMBL" id="BQNB010020232">
    <property type="protein sequence ID" value="GJT93748.1"/>
    <property type="molecule type" value="Genomic_DNA"/>
</dbReference>